<dbReference type="EMBL" id="CAVMJV010000007">
    <property type="protein sequence ID" value="CAK5035113.1"/>
    <property type="molecule type" value="Genomic_DNA"/>
</dbReference>
<reference evidence="1" key="1">
    <citation type="submission" date="2023-11" db="EMBL/GenBank/DDBJ databases">
        <authorList>
            <person name="Poullet M."/>
        </authorList>
    </citation>
    <scope>NUCLEOTIDE SEQUENCE</scope>
    <source>
        <strain evidence="1">E1834</strain>
    </source>
</reference>
<sequence length="85" mass="9867">MITSSFPSFFFYKKAKYQSSLSIAIIASHHMFLLFSSFFPSLPSSPPLSLSRLNPQNSFTIKWNIRDYCIYPLDCFFFSLIFSSL</sequence>
<name>A0ACB0Y7C0_MELEN</name>
<comment type="caution">
    <text evidence="1">The sequence shown here is derived from an EMBL/GenBank/DDBJ whole genome shotgun (WGS) entry which is preliminary data.</text>
</comment>
<accession>A0ACB0Y7C0</accession>
<proteinExistence type="predicted"/>
<organism evidence="1 2">
    <name type="scientific">Meloidogyne enterolobii</name>
    <name type="common">Root-knot nematode worm</name>
    <name type="synonym">Meloidogyne mayaguensis</name>
    <dbReference type="NCBI Taxonomy" id="390850"/>
    <lineage>
        <taxon>Eukaryota</taxon>
        <taxon>Metazoa</taxon>
        <taxon>Ecdysozoa</taxon>
        <taxon>Nematoda</taxon>
        <taxon>Chromadorea</taxon>
        <taxon>Rhabditida</taxon>
        <taxon>Tylenchina</taxon>
        <taxon>Tylenchomorpha</taxon>
        <taxon>Tylenchoidea</taxon>
        <taxon>Meloidogynidae</taxon>
        <taxon>Meloidogyninae</taxon>
        <taxon>Meloidogyne</taxon>
    </lineage>
</organism>
<evidence type="ECO:0000313" key="1">
    <source>
        <dbReference type="EMBL" id="CAK5035113.1"/>
    </source>
</evidence>
<protein>
    <submittedName>
        <fullName evidence="1">Uncharacterized protein</fullName>
    </submittedName>
</protein>
<dbReference type="Proteomes" id="UP001497535">
    <property type="component" value="Unassembled WGS sequence"/>
</dbReference>
<gene>
    <name evidence="1" type="ORF">MENTE1834_LOCUS8648</name>
</gene>
<keyword evidence="2" id="KW-1185">Reference proteome</keyword>
<evidence type="ECO:0000313" key="2">
    <source>
        <dbReference type="Proteomes" id="UP001497535"/>
    </source>
</evidence>